<name>B3P574_DROER</name>
<gene>
    <name evidence="1" type="primary">Dere\GG11757</name>
    <name evidence="1" type="ORF">Dere_GG11757</name>
</gene>
<reference evidence="1 2" key="1">
    <citation type="journal article" date="2007" name="Nature">
        <title>Evolution of genes and genomes on the Drosophila phylogeny.</title>
        <authorList>
            <consortium name="Drosophila 12 Genomes Consortium"/>
            <person name="Clark A.G."/>
            <person name="Eisen M.B."/>
            <person name="Smith D.R."/>
            <person name="Bergman C.M."/>
            <person name="Oliver B."/>
            <person name="Markow T.A."/>
            <person name="Kaufman T.C."/>
            <person name="Kellis M."/>
            <person name="Gelbart W."/>
            <person name="Iyer V.N."/>
            <person name="Pollard D.A."/>
            <person name="Sackton T.B."/>
            <person name="Larracuente A.M."/>
            <person name="Singh N.D."/>
            <person name="Abad J.P."/>
            <person name="Abt D.N."/>
            <person name="Adryan B."/>
            <person name="Aguade M."/>
            <person name="Akashi H."/>
            <person name="Anderson W.W."/>
            <person name="Aquadro C.F."/>
            <person name="Ardell D.H."/>
            <person name="Arguello R."/>
            <person name="Artieri C.G."/>
            <person name="Barbash D.A."/>
            <person name="Barker D."/>
            <person name="Barsanti P."/>
            <person name="Batterham P."/>
            <person name="Batzoglou S."/>
            <person name="Begun D."/>
            <person name="Bhutkar A."/>
            <person name="Blanco E."/>
            <person name="Bosak S.A."/>
            <person name="Bradley R.K."/>
            <person name="Brand A.D."/>
            <person name="Brent M.R."/>
            <person name="Brooks A.N."/>
            <person name="Brown R.H."/>
            <person name="Butlin R.K."/>
            <person name="Caggese C."/>
            <person name="Calvi B.R."/>
            <person name="Bernardo de Carvalho A."/>
            <person name="Caspi A."/>
            <person name="Castrezana S."/>
            <person name="Celniker S.E."/>
            <person name="Chang J.L."/>
            <person name="Chapple C."/>
            <person name="Chatterji S."/>
            <person name="Chinwalla A."/>
            <person name="Civetta A."/>
            <person name="Clifton S.W."/>
            <person name="Comeron J.M."/>
            <person name="Costello J.C."/>
            <person name="Coyne J.A."/>
            <person name="Daub J."/>
            <person name="David R.G."/>
            <person name="Delcher A.L."/>
            <person name="Delehaunty K."/>
            <person name="Do C.B."/>
            <person name="Ebling H."/>
            <person name="Edwards K."/>
            <person name="Eickbush T."/>
            <person name="Evans J.D."/>
            <person name="Filipski A."/>
            <person name="Findeiss S."/>
            <person name="Freyhult E."/>
            <person name="Fulton L."/>
            <person name="Fulton R."/>
            <person name="Garcia A.C."/>
            <person name="Gardiner A."/>
            <person name="Garfield D.A."/>
            <person name="Garvin B.E."/>
            <person name="Gibson G."/>
            <person name="Gilbert D."/>
            <person name="Gnerre S."/>
            <person name="Godfrey J."/>
            <person name="Good R."/>
            <person name="Gotea V."/>
            <person name="Gravely B."/>
            <person name="Greenberg A.J."/>
            <person name="Griffiths-Jones S."/>
            <person name="Gross S."/>
            <person name="Guigo R."/>
            <person name="Gustafson E.A."/>
            <person name="Haerty W."/>
            <person name="Hahn M.W."/>
            <person name="Halligan D.L."/>
            <person name="Halpern A.L."/>
            <person name="Halter G.M."/>
            <person name="Han M.V."/>
            <person name="Heger A."/>
            <person name="Hillier L."/>
            <person name="Hinrichs A.S."/>
            <person name="Holmes I."/>
            <person name="Hoskins R.A."/>
            <person name="Hubisz M.J."/>
            <person name="Hultmark D."/>
            <person name="Huntley M.A."/>
            <person name="Jaffe D.B."/>
            <person name="Jagadeeshan S."/>
            <person name="Jeck W.R."/>
            <person name="Johnson J."/>
            <person name="Jones C.D."/>
            <person name="Jordan W.C."/>
            <person name="Karpen G.H."/>
            <person name="Kataoka E."/>
            <person name="Keightley P.D."/>
            <person name="Kheradpour P."/>
            <person name="Kirkness E.F."/>
            <person name="Koerich L.B."/>
            <person name="Kristiansen K."/>
            <person name="Kudrna D."/>
            <person name="Kulathinal R.J."/>
            <person name="Kumar S."/>
            <person name="Kwok R."/>
            <person name="Lander E."/>
            <person name="Langley C.H."/>
            <person name="Lapoint R."/>
            <person name="Lazzaro B.P."/>
            <person name="Lee S.J."/>
            <person name="Levesque L."/>
            <person name="Li R."/>
            <person name="Lin C.F."/>
            <person name="Lin M.F."/>
            <person name="Lindblad-Toh K."/>
            <person name="Llopart A."/>
            <person name="Long M."/>
            <person name="Low L."/>
            <person name="Lozovsky E."/>
            <person name="Lu J."/>
            <person name="Luo M."/>
            <person name="Machado C.A."/>
            <person name="Makalowski W."/>
            <person name="Marzo M."/>
            <person name="Matsuda M."/>
            <person name="Matzkin L."/>
            <person name="McAllister B."/>
            <person name="McBride C.S."/>
            <person name="McKernan B."/>
            <person name="McKernan K."/>
            <person name="Mendez-Lago M."/>
            <person name="Minx P."/>
            <person name="Mollenhauer M.U."/>
            <person name="Montooth K."/>
            <person name="Mount S.M."/>
            <person name="Mu X."/>
            <person name="Myers E."/>
            <person name="Negre B."/>
            <person name="Newfeld S."/>
            <person name="Nielsen R."/>
            <person name="Noor M.A."/>
            <person name="O'Grady P."/>
            <person name="Pachter L."/>
            <person name="Papaceit M."/>
            <person name="Parisi M.J."/>
            <person name="Parisi M."/>
            <person name="Parts L."/>
            <person name="Pedersen J.S."/>
            <person name="Pesole G."/>
            <person name="Phillippy A.M."/>
            <person name="Ponting C.P."/>
            <person name="Pop M."/>
            <person name="Porcelli D."/>
            <person name="Powell J.R."/>
            <person name="Prohaska S."/>
            <person name="Pruitt K."/>
            <person name="Puig M."/>
            <person name="Quesneville H."/>
            <person name="Ram K.R."/>
            <person name="Rand D."/>
            <person name="Rasmussen M.D."/>
            <person name="Reed L.K."/>
            <person name="Reenan R."/>
            <person name="Reily A."/>
            <person name="Remington K.A."/>
            <person name="Rieger T.T."/>
            <person name="Ritchie M.G."/>
            <person name="Robin C."/>
            <person name="Rogers Y.H."/>
            <person name="Rohde C."/>
            <person name="Rozas J."/>
            <person name="Rubenfield M.J."/>
            <person name="Ruiz A."/>
            <person name="Russo S."/>
            <person name="Salzberg S.L."/>
            <person name="Sanchez-Gracia A."/>
            <person name="Saranga D.J."/>
            <person name="Sato H."/>
            <person name="Schaeffer S.W."/>
            <person name="Schatz M.C."/>
            <person name="Schlenke T."/>
            <person name="Schwartz R."/>
            <person name="Segarra C."/>
            <person name="Singh R.S."/>
            <person name="Sirot L."/>
            <person name="Sirota M."/>
            <person name="Sisneros N.B."/>
            <person name="Smith C.D."/>
            <person name="Smith T.F."/>
            <person name="Spieth J."/>
            <person name="Stage D.E."/>
            <person name="Stark A."/>
            <person name="Stephan W."/>
            <person name="Strausberg R.L."/>
            <person name="Strempel S."/>
            <person name="Sturgill D."/>
            <person name="Sutton G."/>
            <person name="Sutton G.G."/>
            <person name="Tao W."/>
            <person name="Teichmann S."/>
            <person name="Tobari Y.N."/>
            <person name="Tomimura Y."/>
            <person name="Tsolas J.M."/>
            <person name="Valente V.L."/>
            <person name="Venter E."/>
            <person name="Venter J.C."/>
            <person name="Vicario S."/>
            <person name="Vieira F.G."/>
            <person name="Vilella A.J."/>
            <person name="Villasante A."/>
            <person name="Walenz B."/>
            <person name="Wang J."/>
            <person name="Wasserman M."/>
            <person name="Watts T."/>
            <person name="Wilson D."/>
            <person name="Wilson R.K."/>
            <person name="Wing R.A."/>
            <person name="Wolfner M.F."/>
            <person name="Wong A."/>
            <person name="Wong G.K."/>
            <person name="Wu C.I."/>
            <person name="Wu G."/>
            <person name="Yamamoto D."/>
            <person name="Yang H.P."/>
            <person name="Yang S.P."/>
            <person name="Yorke J.A."/>
            <person name="Yoshida K."/>
            <person name="Zdobnov E."/>
            <person name="Zhang P."/>
            <person name="Zhang Y."/>
            <person name="Zimin A.V."/>
            <person name="Baldwin J."/>
            <person name="Abdouelleil A."/>
            <person name="Abdulkadir J."/>
            <person name="Abebe A."/>
            <person name="Abera B."/>
            <person name="Abreu J."/>
            <person name="Acer S.C."/>
            <person name="Aftuck L."/>
            <person name="Alexander A."/>
            <person name="An P."/>
            <person name="Anderson E."/>
            <person name="Anderson S."/>
            <person name="Arachi H."/>
            <person name="Azer M."/>
            <person name="Bachantsang P."/>
            <person name="Barry A."/>
            <person name="Bayul T."/>
            <person name="Berlin A."/>
            <person name="Bessette D."/>
            <person name="Bloom T."/>
            <person name="Blye J."/>
            <person name="Boguslavskiy L."/>
            <person name="Bonnet C."/>
            <person name="Boukhgalter B."/>
            <person name="Bourzgui I."/>
            <person name="Brown A."/>
            <person name="Cahill P."/>
            <person name="Channer S."/>
            <person name="Cheshatsang Y."/>
            <person name="Chuda L."/>
            <person name="Citroen M."/>
            <person name="Collymore A."/>
            <person name="Cooke P."/>
            <person name="Costello M."/>
            <person name="D'Aco K."/>
            <person name="Daza R."/>
            <person name="De Haan G."/>
            <person name="DeGray S."/>
            <person name="DeMaso C."/>
            <person name="Dhargay N."/>
            <person name="Dooley K."/>
            <person name="Dooley E."/>
            <person name="Doricent M."/>
            <person name="Dorje P."/>
            <person name="Dorjee K."/>
            <person name="Dupes A."/>
            <person name="Elong R."/>
            <person name="Falk J."/>
            <person name="Farina A."/>
            <person name="Faro S."/>
            <person name="Ferguson D."/>
            <person name="Fisher S."/>
            <person name="Foley C.D."/>
            <person name="Franke A."/>
            <person name="Friedrich D."/>
            <person name="Gadbois L."/>
            <person name="Gearin G."/>
            <person name="Gearin C.R."/>
            <person name="Giannoukos G."/>
            <person name="Goode T."/>
            <person name="Graham J."/>
            <person name="Grandbois E."/>
            <person name="Grewal S."/>
            <person name="Gyaltsen K."/>
            <person name="Hafez N."/>
            <person name="Hagos B."/>
            <person name="Hall J."/>
            <person name="Henson C."/>
            <person name="Hollinger A."/>
            <person name="Honan T."/>
            <person name="Huard M.D."/>
            <person name="Hughes L."/>
            <person name="Hurhula B."/>
            <person name="Husby M.E."/>
            <person name="Kamat A."/>
            <person name="Kanga B."/>
            <person name="Kashin S."/>
            <person name="Khazanovich D."/>
            <person name="Kisner P."/>
            <person name="Lance K."/>
            <person name="Lara M."/>
            <person name="Lee W."/>
            <person name="Lennon N."/>
            <person name="Letendre F."/>
            <person name="LeVine R."/>
            <person name="Lipovsky A."/>
            <person name="Liu X."/>
            <person name="Liu J."/>
            <person name="Liu S."/>
            <person name="Lokyitsang T."/>
            <person name="Lokyitsang Y."/>
            <person name="Lubonja R."/>
            <person name="Lui A."/>
            <person name="MacDonald P."/>
            <person name="Magnisalis V."/>
            <person name="Maru K."/>
            <person name="Matthews C."/>
            <person name="McCusker W."/>
            <person name="McDonough S."/>
            <person name="Mehta T."/>
            <person name="Meldrim J."/>
            <person name="Meneus L."/>
            <person name="Mihai O."/>
            <person name="Mihalev A."/>
            <person name="Mihova T."/>
            <person name="Mittelman R."/>
            <person name="Mlenga V."/>
            <person name="Montmayeur A."/>
            <person name="Mulrain L."/>
            <person name="Navidi A."/>
            <person name="Naylor J."/>
            <person name="Negash T."/>
            <person name="Nguyen T."/>
            <person name="Nguyen N."/>
            <person name="Nicol R."/>
            <person name="Norbu C."/>
            <person name="Norbu N."/>
            <person name="Novod N."/>
            <person name="O'Neill B."/>
            <person name="Osman S."/>
            <person name="Markiewicz E."/>
            <person name="Oyono O.L."/>
            <person name="Patti C."/>
            <person name="Phunkhang P."/>
            <person name="Pierre F."/>
            <person name="Priest M."/>
            <person name="Raghuraman S."/>
            <person name="Rege F."/>
            <person name="Reyes R."/>
            <person name="Rise C."/>
            <person name="Rogov P."/>
            <person name="Ross K."/>
            <person name="Ryan E."/>
            <person name="Settipalli S."/>
            <person name="Shea T."/>
            <person name="Sherpa N."/>
            <person name="Shi L."/>
            <person name="Shih D."/>
            <person name="Sparrow T."/>
            <person name="Spaulding J."/>
            <person name="Stalker J."/>
            <person name="Stange-Thomann N."/>
            <person name="Stavropoulos S."/>
            <person name="Stone C."/>
            <person name="Strader C."/>
            <person name="Tesfaye S."/>
            <person name="Thomson T."/>
            <person name="Thoulutsang Y."/>
            <person name="Thoulutsang D."/>
            <person name="Topham K."/>
            <person name="Topping I."/>
            <person name="Tsamla T."/>
            <person name="Vassiliev H."/>
            <person name="Vo A."/>
            <person name="Wangchuk T."/>
            <person name="Wangdi T."/>
            <person name="Weiand M."/>
            <person name="Wilkinson J."/>
            <person name="Wilson A."/>
            <person name="Yadav S."/>
            <person name="Young G."/>
            <person name="Yu Q."/>
            <person name="Zembek L."/>
            <person name="Zhong D."/>
            <person name="Zimmer A."/>
            <person name="Zwirko Z."/>
            <person name="Jaffe D.B."/>
            <person name="Alvarez P."/>
            <person name="Brockman W."/>
            <person name="Butler J."/>
            <person name="Chin C."/>
            <person name="Gnerre S."/>
            <person name="Grabherr M."/>
            <person name="Kleber M."/>
            <person name="Mauceli E."/>
            <person name="MacCallum I."/>
        </authorList>
    </citation>
    <scope>NUCLEOTIDE SEQUENCE [LARGE SCALE GENOMIC DNA]</scope>
    <source>
        <strain evidence="1 2">TSC#14021-0224.01</strain>
    </source>
</reference>
<protein>
    <submittedName>
        <fullName evidence="1">GG11757</fullName>
    </submittedName>
</protein>
<dbReference type="Proteomes" id="UP000008711">
    <property type="component" value="Unassembled WGS sequence"/>
</dbReference>
<dbReference type="OrthoDB" id="7864380at2759"/>
<dbReference type="HOGENOM" id="CLU_2266522_0_0_1"/>
<sequence length="112" mass="13007">MCNSVSWSSATSNVIFNHSLENWPLALETIEFALKSHPRNAQMVRLQKHLSIHVLLDPPQIAESNKESNQYRLRKNGSLYCFYDKLKTFYSLLAPRKAEVIFIDPLVTLYHE</sequence>
<keyword evidence="2" id="KW-1185">Reference proteome</keyword>
<dbReference type="PhylomeDB" id="B3P574"/>
<accession>B3P574</accession>
<dbReference type="OMA" id="NHFLENW"/>
<evidence type="ECO:0000313" key="2">
    <source>
        <dbReference type="Proteomes" id="UP000008711"/>
    </source>
</evidence>
<dbReference type="EMBL" id="CH954182">
    <property type="protein sequence ID" value="EDV53057.1"/>
    <property type="molecule type" value="Genomic_DNA"/>
</dbReference>
<organism evidence="1 2">
    <name type="scientific">Drosophila erecta</name>
    <name type="common">Fruit fly</name>
    <dbReference type="NCBI Taxonomy" id="7220"/>
    <lineage>
        <taxon>Eukaryota</taxon>
        <taxon>Metazoa</taxon>
        <taxon>Ecdysozoa</taxon>
        <taxon>Arthropoda</taxon>
        <taxon>Hexapoda</taxon>
        <taxon>Insecta</taxon>
        <taxon>Pterygota</taxon>
        <taxon>Neoptera</taxon>
        <taxon>Endopterygota</taxon>
        <taxon>Diptera</taxon>
        <taxon>Brachycera</taxon>
        <taxon>Muscomorpha</taxon>
        <taxon>Ephydroidea</taxon>
        <taxon>Drosophilidae</taxon>
        <taxon>Drosophila</taxon>
        <taxon>Sophophora</taxon>
    </lineage>
</organism>
<dbReference type="AlphaFoldDB" id="B3P574"/>
<reference evidence="1 2" key="2">
    <citation type="journal article" date="2008" name="Bioinformatics">
        <title>Assembly reconciliation.</title>
        <authorList>
            <person name="Zimin A.V."/>
            <person name="Smith D.R."/>
            <person name="Sutton G."/>
            <person name="Yorke J.A."/>
        </authorList>
    </citation>
    <scope>NUCLEOTIDE SEQUENCE [LARGE SCALE GENOMIC DNA]</scope>
    <source>
        <strain evidence="1 2">TSC#14021-0224.01</strain>
    </source>
</reference>
<proteinExistence type="predicted"/>
<evidence type="ECO:0000313" key="1">
    <source>
        <dbReference type="EMBL" id="EDV53057.1"/>
    </source>
</evidence>